<feature type="transmembrane region" description="Helical" evidence="1">
    <location>
        <begin position="117"/>
        <end position="136"/>
    </location>
</feature>
<sequence>MCPTLRNTLLAAAVAAVLAAGLWWFNYIPDDAYIGMRYARNVAEGEGLVFNPGERVEGYTNFLWIMILAAAAKAGVPLVGGSRALSLLFSAGTLLLAWIACDSILTEKERSLSGRGVAAVAPLILAASTPFVTWALSGTEIPLFTFLLTAGMLLLLTGRGPRPVFAVFAVLTLVRPEGAAWYLLAGALLVVRGERPRRVAAEGMLTAALLLAPYLIWKFLYFGSVLPNTFYAKTGAPAVQFRNGAGYTIRFAAWYIWLPAAALFFLGG</sequence>
<feature type="transmembrane region" description="Helical" evidence="1">
    <location>
        <begin position="7"/>
        <end position="25"/>
    </location>
</feature>
<feature type="transmembrane region" description="Helical" evidence="1">
    <location>
        <begin position="62"/>
        <end position="80"/>
    </location>
</feature>
<feature type="non-terminal residue" evidence="2">
    <location>
        <position position="268"/>
    </location>
</feature>
<evidence type="ECO:0008006" key="3">
    <source>
        <dbReference type="Google" id="ProtNLM"/>
    </source>
</evidence>
<feature type="transmembrane region" description="Helical" evidence="1">
    <location>
        <begin position="244"/>
        <end position="266"/>
    </location>
</feature>
<feature type="transmembrane region" description="Helical" evidence="1">
    <location>
        <begin position="164"/>
        <end position="191"/>
    </location>
</feature>
<keyword evidence="1" id="KW-0812">Transmembrane</keyword>
<organism evidence="2">
    <name type="scientific">Eiseniibacteriota bacterium</name>
    <dbReference type="NCBI Taxonomy" id="2212470"/>
    <lineage>
        <taxon>Bacteria</taxon>
        <taxon>Candidatus Eiseniibacteriota</taxon>
    </lineage>
</organism>
<feature type="transmembrane region" description="Helical" evidence="1">
    <location>
        <begin position="141"/>
        <end position="158"/>
    </location>
</feature>
<reference evidence="2" key="1">
    <citation type="journal article" date="2020" name="mSystems">
        <title>Genome- and Community-Level Interaction Insights into Carbon Utilization and Element Cycling Functions of Hydrothermarchaeota in Hydrothermal Sediment.</title>
        <authorList>
            <person name="Zhou Z."/>
            <person name="Liu Y."/>
            <person name="Xu W."/>
            <person name="Pan J."/>
            <person name="Luo Z.H."/>
            <person name="Li M."/>
        </authorList>
    </citation>
    <scope>NUCLEOTIDE SEQUENCE [LARGE SCALE GENOMIC DNA]</scope>
    <source>
        <strain evidence="2">SpSt-1233</strain>
    </source>
</reference>
<keyword evidence="1" id="KW-1133">Transmembrane helix</keyword>
<feature type="transmembrane region" description="Helical" evidence="1">
    <location>
        <begin position="87"/>
        <end position="105"/>
    </location>
</feature>
<evidence type="ECO:0000256" key="1">
    <source>
        <dbReference type="SAM" id="Phobius"/>
    </source>
</evidence>
<dbReference type="AlphaFoldDB" id="A0A7V2F3S3"/>
<protein>
    <recommendedName>
        <fullName evidence="3">Glycosyltransferase RgtA/B/C/D-like domain-containing protein</fullName>
    </recommendedName>
</protein>
<keyword evidence="1" id="KW-0472">Membrane</keyword>
<comment type="caution">
    <text evidence="2">The sequence shown here is derived from an EMBL/GenBank/DDBJ whole genome shotgun (WGS) entry which is preliminary data.</text>
</comment>
<feature type="transmembrane region" description="Helical" evidence="1">
    <location>
        <begin position="203"/>
        <end position="224"/>
    </location>
</feature>
<dbReference type="Proteomes" id="UP000886069">
    <property type="component" value="Unassembled WGS sequence"/>
</dbReference>
<proteinExistence type="predicted"/>
<accession>A0A7V2F3S3</accession>
<name>A0A7V2F3S3_UNCEI</name>
<dbReference type="EMBL" id="DSEC01000353">
    <property type="protein sequence ID" value="HER43803.1"/>
    <property type="molecule type" value="Genomic_DNA"/>
</dbReference>
<evidence type="ECO:0000313" key="2">
    <source>
        <dbReference type="EMBL" id="HER43803.1"/>
    </source>
</evidence>
<gene>
    <name evidence="2" type="ORF">ENO08_05025</name>
</gene>